<evidence type="ECO:0000256" key="10">
    <source>
        <dbReference type="ARBA" id="ARBA00035686"/>
    </source>
</evidence>
<evidence type="ECO:0000256" key="6">
    <source>
        <dbReference type="ARBA" id="ARBA00022692"/>
    </source>
</evidence>
<feature type="transmembrane region" description="Helical" evidence="12">
    <location>
        <begin position="145"/>
        <end position="165"/>
    </location>
</feature>
<gene>
    <name evidence="13" type="primary">mmsB</name>
    <name evidence="13" type="ORF">RWH45_09500</name>
</gene>
<evidence type="ECO:0000256" key="5">
    <source>
        <dbReference type="ARBA" id="ARBA00022597"/>
    </source>
</evidence>
<dbReference type="Pfam" id="PF02653">
    <property type="entry name" value="BPD_transp_2"/>
    <property type="match status" value="1"/>
</dbReference>
<keyword evidence="5" id="KW-0762">Sugar transport</keyword>
<dbReference type="EMBL" id="JAWDIS010000002">
    <property type="protein sequence ID" value="MDU0367452.1"/>
    <property type="molecule type" value="Genomic_DNA"/>
</dbReference>
<protein>
    <recommendedName>
        <fullName evidence="10">Xylose transport system permease protein XylH</fullName>
    </recommendedName>
</protein>
<organism evidence="13 14">
    <name type="scientific">Microbacterium galbum</name>
    <dbReference type="NCBI Taxonomy" id="3075994"/>
    <lineage>
        <taxon>Bacteria</taxon>
        <taxon>Bacillati</taxon>
        <taxon>Actinomycetota</taxon>
        <taxon>Actinomycetes</taxon>
        <taxon>Micrococcales</taxon>
        <taxon>Microbacteriaceae</taxon>
        <taxon>Microbacterium</taxon>
    </lineage>
</organism>
<proteinExistence type="predicted"/>
<evidence type="ECO:0000313" key="13">
    <source>
        <dbReference type="EMBL" id="MDU0367452.1"/>
    </source>
</evidence>
<keyword evidence="14" id="KW-1185">Reference proteome</keyword>
<evidence type="ECO:0000256" key="2">
    <source>
        <dbReference type="ARBA" id="ARBA00022448"/>
    </source>
</evidence>
<evidence type="ECO:0000313" key="14">
    <source>
        <dbReference type="Proteomes" id="UP001263371"/>
    </source>
</evidence>
<keyword evidence="8 12" id="KW-0472">Membrane</keyword>
<reference evidence="13 14" key="1">
    <citation type="submission" date="2023-09" db="EMBL/GenBank/DDBJ databases">
        <title>Microbacterium fusihabitans sp. nov., Microbacterium phycihabitans sp. nov., and Microbacterium cervinum sp. nov., isolated from dried seaweeds of beach.</title>
        <authorList>
            <person name="Lee S.D."/>
        </authorList>
    </citation>
    <scope>NUCLEOTIDE SEQUENCE [LARGE SCALE GENOMIC DNA]</scope>
    <source>
        <strain evidence="13 14">KSW4-17</strain>
    </source>
</reference>
<keyword evidence="4" id="KW-0997">Cell inner membrane</keyword>
<accession>A0ABU3T7Z3</accession>
<keyword evidence="3" id="KW-1003">Cell membrane</keyword>
<feature type="transmembrane region" description="Helical" evidence="12">
    <location>
        <begin position="320"/>
        <end position="341"/>
    </location>
</feature>
<evidence type="ECO:0000256" key="3">
    <source>
        <dbReference type="ARBA" id="ARBA00022475"/>
    </source>
</evidence>
<feature type="region of interest" description="Disordered" evidence="11">
    <location>
        <begin position="1"/>
        <end position="26"/>
    </location>
</feature>
<comment type="function">
    <text evidence="9">Part of the binding-protein-dependent transport system for D-xylose. Probably responsible for the translocation of the substrate across the membrane.</text>
</comment>
<dbReference type="Proteomes" id="UP001263371">
    <property type="component" value="Unassembled WGS sequence"/>
</dbReference>
<dbReference type="PANTHER" id="PTHR32196">
    <property type="entry name" value="ABC TRANSPORTER PERMEASE PROTEIN YPHD-RELATED-RELATED"/>
    <property type="match status" value="1"/>
</dbReference>
<evidence type="ECO:0000256" key="7">
    <source>
        <dbReference type="ARBA" id="ARBA00022989"/>
    </source>
</evidence>
<comment type="subcellular location">
    <subcellularLocation>
        <location evidence="1">Cell membrane</location>
        <topology evidence="1">Multi-pass membrane protein</topology>
    </subcellularLocation>
</comment>
<evidence type="ECO:0000256" key="9">
    <source>
        <dbReference type="ARBA" id="ARBA00035611"/>
    </source>
</evidence>
<evidence type="ECO:0000256" key="8">
    <source>
        <dbReference type="ARBA" id="ARBA00023136"/>
    </source>
</evidence>
<feature type="compositionally biased region" description="Polar residues" evidence="11">
    <location>
        <begin position="1"/>
        <end position="14"/>
    </location>
</feature>
<feature type="transmembrane region" description="Helical" evidence="12">
    <location>
        <begin position="81"/>
        <end position="99"/>
    </location>
</feature>
<name>A0ABU3T7Z3_9MICO</name>
<dbReference type="PANTHER" id="PTHR32196:SF32">
    <property type="entry name" value="XYLOSE TRANSPORT SYSTEM PERMEASE PROTEIN XYLH"/>
    <property type="match status" value="1"/>
</dbReference>
<evidence type="ECO:0000256" key="12">
    <source>
        <dbReference type="SAM" id="Phobius"/>
    </source>
</evidence>
<dbReference type="CDD" id="cd06579">
    <property type="entry name" value="TM_PBP1_transp_AraH_like"/>
    <property type="match status" value="1"/>
</dbReference>
<keyword evidence="6 12" id="KW-0812">Transmembrane</keyword>
<dbReference type="NCBIfam" id="NF040906">
    <property type="entry name" value="GguB"/>
    <property type="match status" value="1"/>
</dbReference>
<dbReference type="InterPro" id="IPR001851">
    <property type="entry name" value="ABC_transp_permease"/>
</dbReference>
<evidence type="ECO:0000256" key="4">
    <source>
        <dbReference type="ARBA" id="ARBA00022519"/>
    </source>
</evidence>
<evidence type="ECO:0000256" key="11">
    <source>
        <dbReference type="SAM" id="MobiDB-lite"/>
    </source>
</evidence>
<feature type="transmembrane region" description="Helical" evidence="12">
    <location>
        <begin position="374"/>
        <end position="396"/>
    </location>
</feature>
<feature type="transmembrane region" description="Helical" evidence="12">
    <location>
        <begin position="244"/>
        <end position="264"/>
    </location>
</feature>
<keyword evidence="2" id="KW-0813">Transport</keyword>
<comment type="caution">
    <text evidence="13">The sequence shown here is derived from an EMBL/GenBank/DDBJ whole genome shotgun (WGS) entry which is preliminary data.</text>
</comment>
<dbReference type="RefSeq" id="WP_315994672.1">
    <property type="nucleotide sequence ID" value="NZ_JAWDIS010000002.1"/>
</dbReference>
<evidence type="ECO:0000256" key="1">
    <source>
        <dbReference type="ARBA" id="ARBA00004651"/>
    </source>
</evidence>
<feature type="transmembrane region" description="Helical" evidence="12">
    <location>
        <begin position="270"/>
        <end position="288"/>
    </location>
</feature>
<keyword evidence="7 12" id="KW-1133">Transmembrane helix</keyword>
<feature type="transmembrane region" description="Helical" evidence="12">
    <location>
        <begin position="205"/>
        <end position="223"/>
    </location>
</feature>
<feature type="transmembrane region" description="Helical" evidence="12">
    <location>
        <begin position="105"/>
        <end position="138"/>
    </location>
</feature>
<sequence length="425" mass="43993">MSALDNTVTPQGPSTPKGPVGGGAGNGSGSGAGGIVQFFTSRLREIGIFIALIVIVLLFQALTGGRLLTAGNVSNIIVQNSYILILAIGMVMIIIAGHIDLSVGSVAAFVGAVSGVLIVQWGLPWWLGILLSLVLGAVVGMWQGFWVAYIGIPAFIVTLAGMLLFRGLTQMTLGNTQITPFPTEYRQLGGGYLFPDLFPATSSPAEWITVALGVLTLVLFVASQVRQRAKRAALELQNEPTAAFLVKVIGGGALIAYLTYLLGVAPGSRGTPIVLVVLALLIIGYSTVMSRSVFGRHIYAIGGNRTAAKLSGINTRRVDFLLFVNMGVLAALAGIVFTGRLNSAGPGAGNLFELDAIAASFIGGAAVQGGVGRVVGAIAGGLVMGVLNNGMSLMGISTDVQQFIKGLVLLLAVAFDVWNKNRTRG</sequence>
<feature type="transmembrane region" description="Helical" evidence="12">
    <location>
        <begin position="46"/>
        <end position="69"/>
    </location>
</feature>